<evidence type="ECO:0000256" key="2">
    <source>
        <dbReference type="SAM" id="SignalP"/>
    </source>
</evidence>
<organism evidence="3 4">
    <name type="scientific">Desulfosporosinus fructosivorans</name>
    <dbReference type="NCBI Taxonomy" id="2018669"/>
    <lineage>
        <taxon>Bacteria</taxon>
        <taxon>Bacillati</taxon>
        <taxon>Bacillota</taxon>
        <taxon>Clostridia</taxon>
        <taxon>Eubacteriales</taxon>
        <taxon>Desulfitobacteriaceae</taxon>
        <taxon>Desulfosporosinus</taxon>
    </lineage>
</organism>
<feature type="chain" id="PRO_5021467033" evidence="2">
    <location>
        <begin position="25"/>
        <end position="241"/>
    </location>
</feature>
<dbReference type="Proteomes" id="UP000298460">
    <property type="component" value="Unassembled WGS sequence"/>
</dbReference>
<dbReference type="EMBL" id="SPQQ01000005">
    <property type="protein sequence ID" value="TGE37189.1"/>
    <property type="molecule type" value="Genomic_DNA"/>
</dbReference>
<keyword evidence="2" id="KW-0732">Signal</keyword>
<dbReference type="RefSeq" id="WP_135548124.1">
    <property type="nucleotide sequence ID" value="NZ_SPQQ01000005.1"/>
</dbReference>
<feature type="region of interest" description="Disordered" evidence="1">
    <location>
        <begin position="97"/>
        <end position="122"/>
    </location>
</feature>
<gene>
    <name evidence="3" type="ORF">E4K67_15045</name>
</gene>
<protein>
    <submittedName>
        <fullName evidence="3">Uncharacterized protein</fullName>
    </submittedName>
</protein>
<reference evidence="3 4" key="1">
    <citation type="submission" date="2019-03" db="EMBL/GenBank/DDBJ databases">
        <title>Draft Genome Sequence of Desulfosporosinus fructosivorans Strain 63.6F, Isolated from Marine Sediment in the Baltic Sea.</title>
        <authorList>
            <person name="Hausmann B."/>
            <person name="Vandieken V."/>
            <person name="Pjevac P."/>
            <person name="Schreck K."/>
            <person name="Herbold C.W."/>
            <person name="Loy A."/>
        </authorList>
    </citation>
    <scope>NUCLEOTIDE SEQUENCE [LARGE SCALE GENOMIC DNA]</scope>
    <source>
        <strain evidence="3 4">63.6F</strain>
    </source>
</reference>
<comment type="caution">
    <text evidence="3">The sequence shown here is derived from an EMBL/GenBank/DDBJ whole genome shotgun (WGS) entry which is preliminary data.</text>
</comment>
<feature type="signal peptide" evidence="2">
    <location>
        <begin position="1"/>
        <end position="24"/>
    </location>
</feature>
<keyword evidence="4" id="KW-1185">Reference proteome</keyword>
<evidence type="ECO:0000313" key="4">
    <source>
        <dbReference type="Proteomes" id="UP000298460"/>
    </source>
</evidence>
<dbReference type="OrthoDB" id="2086163at2"/>
<proteinExistence type="predicted"/>
<evidence type="ECO:0000256" key="1">
    <source>
        <dbReference type="SAM" id="MobiDB-lite"/>
    </source>
</evidence>
<sequence length="241" mass="26267">MKKIFSCLMLTFVMVFSITCTGFASTNNAENYNSIMNPTFTKNTLITKDNVNEILEYYGLDRSALREDMDDKSFGDVTVGDFENALNKAKKIPKMIVTDNNNPTNQSSTKITSPDGNSPMAATSVQTVTTDSEVWSGGPVVRYACSGEAYNNYSTTKYWIGPLGGANILMVTGQVGTIYYAVDSITRLITTVQNPSTSSSKLVLDYNYKIGTYTGIKGMGGIRIATNTVAGTNYYGISYIQ</sequence>
<name>A0A4Z0R3Z6_9FIRM</name>
<feature type="compositionally biased region" description="Polar residues" evidence="1">
    <location>
        <begin position="98"/>
        <end position="122"/>
    </location>
</feature>
<evidence type="ECO:0000313" key="3">
    <source>
        <dbReference type="EMBL" id="TGE37189.1"/>
    </source>
</evidence>
<dbReference type="AlphaFoldDB" id="A0A4Z0R3Z6"/>
<accession>A0A4Z0R3Z6</accession>